<dbReference type="Proteomes" id="UP000310314">
    <property type="component" value="Unassembled WGS sequence"/>
</dbReference>
<dbReference type="Gene3D" id="3.20.20.80">
    <property type="entry name" value="Glycosidases"/>
    <property type="match status" value="1"/>
</dbReference>
<dbReference type="RefSeq" id="WP_138656294.1">
    <property type="nucleotide sequence ID" value="NZ_VATY01000001.1"/>
</dbReference>
<feature type="domain" description="Putative collagen-binding" evidence="1">
    <location>
        <begin position="526"/>
        <end position="603"/>
    </location>
</feature>
<dbReference type="EMBL" id="VATY01000001">
    <property type="protein sequence ID" value="TMM58361.1"/>
    <property type="molecule type" value="Genomic_DNA"/>
</dbReference>
<accession>A0A5S3PTN5</accession>
<dbReference type="Gene3D" id="2.60.40.10">
    <property type="entry name" value="Immunoglobulins"/>
    <property type="match status" value="1"/>
</dbReference>
<dbReference type="InterPro" id="IPR024749">
    <property type="entry name" value="Collagen-bd_put"/>
</dbReference>
<name>A0A5S3PTN5_9FLAO</name>
<organism evidence="3 4">
    <name type="scientific">Maribacter algarum</name>
    <name type="common">ex Zhang et al. 2020</name>
    <dbReference type="NCBI Taxonomy" id="2578118"/>
    <lineage>
        <taxon>Bacteria</taxon>
        <taxon>Pseudomonadati</taxon>
        <taxon>Bacteroidota</taxon>
        <taxon>Flavobacteriia</taxon>
        <taxon>Flavobacteriales</taxon>
        <taxon>Flavobacteriaceae</taxon>
        <taxon>Maribacter</taxon>
    </lineage>
</organism>
<evidence type="ECO:0000259" key="1">
    <source>
        <dbReference type="Pfam" id="PF12904"/>
    </source>
</evidence>
<evidence type="ECO:0000259" key="2">
    <source>
        <dbReference type="Pfam" id="PF16586"/>
    </source>
</evidence>
<comment type="caution">
    <text evidence="3">The sequence shown here is derived from an EMBL/GenBank/DDBJ whole genome shotgun (WGS) entry which is preliminary data.</text>
</comment>
<dbReference type="Pfam" id="PF16586">
    <property type="entry name" value="DUF5060"/>
    <property type="match status" value="1"/>
</dbReference>
<sequence>MKSFIILLLVGICLGCGEKIKEANLTNYQQWHTITLPFEGPDTKEDAAENPFLNYRLIVEFKHMETQQSIRGFYAADGQASETSADSGNVWQVRFTPDRMGKWTYTAQLQQGEGIALKGDDFEGVSIDITNASGEFMVIPSDKQGADFRTHGRLVNDKGYFRFKDSGKYWMKGGADSPENLLAYEDFDGTYRMQSSNEDGEAKTNDTIHSYRPHLKDWKNGDPTWKDGKGKGLIGALNYLSSKGMNVAYFLTMNIKGDGKDVWPYASPDNFTRFDVSKLEQWEIVFQHMQSKGILLHMVLQETENETMLDDGDTGPMRQLYLREMVARFGHHLGMNFNLGEENGYAEFTPISQNDAQRRAMTDFITEIDPYNHPILLHTHSHEPYRGYILDSIVGFKNLDGLSLQVDKREGAGEVMETWKTKARESGHEWMITMDEIGMWHTGAQSDSITPNHDTLRSNVLWGTLLSGGAGVEWYFGARNRYNDLNTEDWRTRDRLWELTGYALDFFQDNLPYWEMKANHKRINSNDAYCLEKPGEVYAIYLTDSKEHTIDLTAAEGTFQIQWFNPLTGGEMHLGTVSSIEGEGIRSLGRSSSKDNQDWVVLLKRTQTAK</sequence>
<proteinExistence type="predicted"/>
<dbReference type="InterPro" id="IPR013783">
    <property type="entry name" value="Ig-like_fold"/>
</dbReference>
<dbReference type="OrthoDB" id="266054at2"/>
<feature type="domain" description="DUF5060" evidence="2">
    <location>
        <begin position="28"/>
        <end position="108"/>
    </location>
</feature>
<keyword evidence="4" id="KW-1185">Reference proteome</keyword>
<reference evidence="3 4" key="1">
    <citation type="submission" date="2019-05" db="EMBL/GenBank/DDBJ databases">
        <authorList>
            <person name="Zhang J.-Y."/>
            <person name="Feg X."/>
            <person name="Du Z.-J."/>
        </authorList>
    </citation>
    <scope>NUCLEOTIDE SEQUENCE [LARGE SCALE GENOMIC DNA]</scope>
    <source>
        <strain evidence="3 4">RZ26</strain>
    </source>
</reference>
<dbReference type="AlphaFoldDB" id="A0A5S3PTN5"/>
<evidence type="ECO:0000313" key="3">
    <source>
        <dbReference type="EMBL" id="TMM58361.1"/>
    </source>
</evidence>
<dbReference type="Pfam" id="PF12904">
    <property type="entry name" value="Collagen_bind_2"/>
    <property type="match status" value="1"/>
</dbReference>
<evidence type="ECO:0000313" key="4">
    <source>
        <dbReference type="Proteomes" id="UP000310314"/>
    </source>
</evidence>
<protein>
    <submittedName>
        <fullName evidence="3">DUF5060 domain-containing protein</fullName>
    </submittedName>
</protein>
<dbReference type="InterPro" id="IPR032260">
    <property type="entry name" value="DUF5060"/>
</dbReference>
<gene>
    <name evidence="3" type="ORF">FEE95_02720</name>
</gene>